<accession>A0A9Q2NRB2</accession>
<keyword evidence="7" id="KW-0653">Protein transport</keyword>
<keyword evidence="6 8" id="KW-0472">Membrane</keyword>
<keyword evidence="3" id="KW-1003">Cell membrane</keyword>
<comment type="subcellular location">
    <subcellularLocation>
        <location evidence="1">Cell membrane</location>
        <topology evidence="1">Single-pass membrane protein</topology>
    </subcellularLocation>
    <subcellularLocation>
        <location evidence="7">Cell membrane</location>
        <topology evidence="7">Single-pass type II membrane protein</topology>
    </subcellularLocation>
</comment>
<dbReference type="Pfam" id="PF02472">
    <property type="entry name" value="ExbD"/>
    <property type="match status" value="1"/>
</dbReference>
<evidence type="ECO:0000256" key="2">
    <source>
        <dbReference type="ARBA" id="ARBA00005811"/>
    </source>
</evidence>
<evidence type="ECO:0000256" key="3">
    <source>
        <dbReference type="ARBA" id="ARBA00022475"/>
    </source>
</evidence>
<organism evidence="9 11">
    <name type="scientific">Marivita cryptomonadis</name>
    <dbReference type="NCBI Taxonomy" id="505252"/>
    <lineage>
        <taxon>Bacteria</taxon>
        <taxon>Pseudomonadati</taxon>
        <taxon>Pseudomonadota</taxon>
        <taxon>Alphaproteobacteria</taxon>
        <taxon>Rhodobacterales</taxon>
        <taxon>Roseobacteraceae</taxon>
        <taxon>Marivita</taxon>
    </lineage>
</organism>
<keyword evidence="5 8" id="KW-1133">Transmembrane helix</keyword>
<evidence type="ECO:0000256" key="7">
    <source>
        <dbReference type="RuleBase" id="RU003879"/>
    </source>
</evidence>
<dbReference type="RefSeq" id="WP_085629012.1">
    <property type="nucleotide sequence ID" value="NZ_JAFBWU010000004.1"/>
</dbReference>
<dbReference type="EMBL" id="JAFBXF010000004">
    <property type="protein sequence ID" value="MBM2416852.1"/>
    <property type="molecule type" value="Genomic_DNA"/>
</dbReference>
<dbReference type="EMBL" id="JAFBXE010000004">
    <property type="protein sequence ID" value="MBM2412184.1"/>
    <property type="molecule type" value="Genomic_DNA"/>
</dbReference>
<feature type="transmembrane region" description="Helical" evidence="8">
    <location>
        <begin position="12"/>
        <end position="32"/>
    </location>
</feature>
<evidence type="ECO:0000256" key="6">
    <source>
        <dbReference type="ARBA" id="ARBA00023136"/>
    </source>
</evidence>
<evidence type="ECO:0000313" key="12">
    <source>
        <dbReference type="Proteomes" id="UP000809440"/>
    </source>
</evidence>
<evidence type="ECO:0000256" key="1">
    <source>
        <dbReference type="ARBA" id="ARBA00004162"/>
    </source>
</evidence>
<gene>
    <name evidence="9" type="ORF">JQX41_07725</name>
    <name evidence="10" type="ORF">JQX48_07730</name>
</gene>
<dbReference type="InterPro" id="IPR003400">
    <property type="entry name" value="ExbD"/>
</dbReference>
<evidence type="ECO:0000256" key="4">
    <source>
        <dbReference type="ARBA" id="ARBA00022692"/>
    </source>
</evidence>
<dbReference type="PANTHER" id="PTHR30558">
    <property type="entry name" value="EXBD MEMBRANE COMPONENT OF PMF-DRIVEN MACROMOLECULE IMPORT SYSTEM"/>
    <property type="match status" value="1"/>
</dbReference>
<dbReference type="GO" id="GO:0015031">
    <property type="term" value="P:protein transport"/>
    <property type="evidence" value="ECO:0007669"/>
    <property type="project" value="UniProtKB-KW"/>
</dbReference>
<dbReference type="Proteomes" id="UP000809440">
    <property type="component" value="Unassembled WGS sequence"/>
</dbReference>
<keyword evidence="7" id="KW-0813">Transport</keyword>
<dbReference type="GO" id="GO:0022857">
    <property type="term" value="F:transmembrane transporter activity"/>
    <property type="evidence" value="ECO:0007669"/>
    <property type="project" value="InterPro"/>
</dbReference>
<dbReference type="OrthoDB" id="7853746at2"/>
<dbReference type="AlphaFoldDB" id="A0A9Q2NRB2"/>
<evidence type="ECO:0000256" key="8">
    <source>
        <dbReference type="SAM" id="Phobius"/>
    </source>
</evidence>
<sequence length="138" mass="14860">MKLSRPAKRQPPETIVALIDVVFFMLVFFMLIGRMDATAPFDVSPPTAQTGADMPSGGTTISLSALGELAIDGAPVADDALNEVMANRLRDTSETLVRINAHRETELRHVLPLISRIEALGAEEVVLVVTPETTPPVQ</sequence>
<comment type="caution">
    <text evidence="9">The sequence shown here is derived from an EMBL/GenBank/DDBJ whole genome shotgun (WGS) entry which is preliminary data.</text>
</comment>
<proteinExistence type="inferred from homology"/>
<evidence type="ECO:0000256" key="5">
    <source>
        <dbReference type="ARBA" id="ARBA00022989"/>
    </source>
</evidence>
<dbReference type="Proteomes" id="UP000755667">
    <property type="component" value="Unassembled WGS sequence"/>
</dbReference>
<keyword evidence="12" id="KW-1185">Reference proteome</keyword>
<evidence type="ECO:0000313" key="9">
    <source>
        <dbReference type="EMBL" id="MBM2412184.1"/>
    </source>
</evidence>
<dbReference type="Gene3D" id="3.30.420.270">
    <property type="match status" value="1"/>
</dbReference>
<dbReference type="PANTHER" id="PTHR30558:SF3">
    <property type="entry name" value="BIOPOLYMER TRANSPORT PROTEIN EXBD-RELATED"/>
    <property type="match status" value="1"/>
</dbReference>
<comment type="similarity">
    <text evidence="2 7">Belongs to the ExbD/TolR family.</text>
</comment>
<reference evidence="9 12" key="1">
    <citation type="submission" date="2021-01" db="EMBL/GenBank/DDBJ databases">
        <title>Diatom-associated Roseobacters Show Island Model of Population Structure.</title>
        <authorList>
            <person name="Qu L."/>
            <person name="Feng X."/>
            <person name="Chen Y."/>
            <person name="Li L."/>
            <person name="Wang X."/>
            <person name="Hu Z."/>
            <person name="Wang H."/>
            <person name="Luo H."/>
        </authorList>
    </citation>
    <scope>NUCLEOTIDE SEQUENCE</scope>
    <source>
        <strain evidence="10 12">CC28-63</strain>
        <strain evidence="9">CC28-69</strain>
    </source>
</reference>
<name>A0A9Q2NRB2_9RHOB</name>
<dbReference type="GeneID" id="62640739"/>
<evidence type="ECO:0000313" key="10">
    <source>
        <dbReference type="EMBL" id="MBM2416852.1"/>
    </source>
</evidence>
<keyword evidence="4 7" id="KW-0812">Transmembrane</keyword>
<dbReference type="GO" id="GO:0005886">
    <property type="term" value="C:plasma membrane"/>
    <property type="evidence" value="ECO:0007669"/>
    <property type="project" value="UniProtKB-SubCell"/>
</dbReference>
<evidence type="ECO:0000313" key="11">
    <source>
        <dbReference type="Proteomes" id="UP000755667"/>
    </source>
</evidence>
<protein>
    <submittedName>
        <fullName evidence="9">Biopolymer transporter ExbD</fullName>
    </submittedName>
</protein>